<evidence type="ECO:0000313" key="3">
    <source>
        <dbReference type="Proteomes" id="UP000501705"/>
    </source>
</evidence>
<dbReference type="RefSeq" id="WP_167463533.1">
    <property type="nucleotide sequence ID" value="NZ_CP046171.1"/>
</dbReference>
<gene>
    <name evidence="2" type="ORF">F5X71_20630</name>
</gene>
<proteinExistence type="predicted"/>
<name>A0A6G9XTX6_NOCBR</name>
<feature type="region of interest" description="Disordered" evidence="1">
    <location>
        <begin position="1"/>
        <end position="26"/>
    </location>
</feature>
<dbReference type="Proteomes" id="UP000501705">
    <property type="component" value="Chromosome"/>
</dbReference>
<reference evidence="2 3" key="1">
    <citation type="journal article" date="2019" name="ACS Chem. Biol.">
        <title>Identification and Mobilization of a Cryptic Antibiotic Biosynthesis Gene Locus from a Human-Pathogenic Nocardia Isolate.</title>
        <authorList>
            <person name="Herisse M."/>
            <person name="Ishida K."/>
            <person name="Porter J.L."/>
            <person name="Howden B."/>
            <person name="Hertweck C."/>
            <person name="Stinear T.P."/>
            <person name="Pidot S.J."/>
        </authorList>
    </citation>
    <scope>NUCLEOTIDE SEQUENCE [LARGE SCALE GENOMIC DNA]</scope>
    <source>
        <strain evidence="2 3">AUSMDU00024985</strain>
    </source>
</reference>
<dbReference type="EMBL" id="CP046171">
    <property type="protein sequence ID" value="QIS04412.1"/>
    <property type="molecule type" value="Genomic_DNA"/>
</dbReference>
<protein>
    <submittedName>
        <fullName evidence="2">Uncharacterized protein</fullName>
    </submittedName>
</protein>
<sequence>MCDDQPVTDVPRPLAPGADTVVVGSPRIPLDMDQSIEAEARSHGVT</sequence>
<organism evidence="2 3">
    <name type="scientific">Nocardia brasiliensis</name>
    <dbReference type="NCBI Taxonomy" id="37326"/>
    <lineage>
        <taxon>Bacteria</taxon>
        <taxon>Bacillati</taxon>
        <taxon>Actinomycetota</taxon>
        <taxon>Actinomycetes</taxon>
        <taxon>Mycobacteriales</taxon>
        <taxon>Nocardiaceae</taxon>
        <taxon>Nocardia</taxon>
    </lineage>
</organism>
<accession>A0A6G9XTX6</accession>
<evidence type="ECO:0000256" key="1">
    <source>
        <dbReference type="SAM" id="MobiDB-lite"/>
    </source>
</evidence>
<dbReference type="AlphaFoldDB" id="A0A6G9XTX6"/>
<evidence type="ECO:0000313" key="2">
    <source>
        <dbReference type="EMBL" id="QIS04412.1"/>
    </source>
</evidence>